<organism evidence="1 2">
    <name type="scientific">Nesidiocoris tenuis</name>
    <dbReference type="NCBI Taxonomy" id="355587"/>
    <lineage>
        <taxon>Eukaryota</taxon>
        <taxon>Metazoa</taxon>
        <taxon>Ecdysozoa</taxon>
        <taxon>Arthropoda</taxon>
        <taxon>Hexapoda</taxon>
        <taxon>Insecta</taxon>
        <taxon>Pterygota</taxon>
        <taxon>Neoptera</taxon>
        <taxon>Paraneoptera</taxon>
        <taxon>Hemiptera</taxon>
        <taxon>Heteroptera</taxon>
        <taxon>Panheteroptera</taxon>
        <taxon>Cimicomorpha</taxon>
        <taxon>Miridae</taxon>
        <taxon>Dicyphina</taxon>
        <taxon>Nesidiocoris</taxon>
    </lineage>
</organism>
<dbReference type="AlphaFoldDB" id="A0A6H5HPY9"/>
<reference evidence="1 2" key="1">
    <citation type="submission" date="2020-02" db="EMBL/GenBank/DDBJ databases">
        <authorList>
            <person name="Ferguson B K."/>
        </authorList>
    </citation>
    <scope>NUCLEOTIDE SEQUENCE [LARGE SCALE GENOMIC DNA]</scope>
</reference>
<feature type="non-terminal residue" evidence="1">
    <location>
        <position position="1"/>
    </location>
</feature>
<dbReference type="Proteomes" id="UP000479000">
    <property type="component" value="Unassembled WGS sequence"/>
</dbReference>
<gene>
    <name evidence="1" type="ORF">NTEN_LOCUS22665</name>
</gene>
<keyword evidence="2" id="KW-1185">Reference proteome</keyword>
<name>A0A6H5HPY9_9HEMI</name>
<accession>A0A6H5HPY9</accession>
<protein>
    <submittedName>
        <fullName evidence="1">Uncharacterized protein</fullName>
    </submittedName>
</protein>
<sequence length="51" mass="5718">GREVQGAVRYHRSTAKDSGVRIPRSALEYIDTLKHKGHMSKNGILNKKNAK</sequence>
<evidence type="ECO:0000313" key="2">
    <source>
        <dbReference type="Proteomes" id="UP000479000"/>
    </source>
</evidence>
<proteinExistence type="predicted"/>
<evidence type="ECO:0000313" key="1">
    <source>
        <dbReference type="EMBL" id="CAB0018953.1"/>
    </source>
</evidence>
<dbReference type="EMBL" id="CADCXU010033594">
    <property type="protein sequence ID" value="CAB0018953.1"/>
    <property type="molecule type" value="Genomic_DNA"/>
</dbReference>